<reference evidence="1" key="1">
    <citation type="submission" date="2014-11" db="EMBL/GenBank/DDBJ databases">
        <authorList>
            <person name="Otto D Thomas"/>
            <person name="Naeem Raeece"/>
        </authorList>
    </citation>
    <scope>NUCLEOTIDE SEQUENCE</scope>
</reference>
<gene>
    <name evidence="1" type="ORF">Cvel_25916</name>
</gene>
<dbReference type="EMBL" id="CDMZ01002197">
    <property type="protein sequence ID" value="CEM41243.1"/>
    <property type="molecule type" value="Genomic_DNA"/>
</dbReference>
<sequence>MAVLARCAKNVGVVASVNTAVDALSAESVEGAVSVNTVAYAQDAETAEAAVFVCTGVYGAVVPNVKRTTLLLQRGEKEKD</sequence>
<accession>A0A0G4HBU2</accession>
<protein>
    <submittedName>
        <fullName evidence="1">Uncharacterized protein</fullName>
    </submittedName>
</protein>
<evidence type="ECO:0000313" key="1">
    <source>
        <dbReference type="EMBL" id="CEM41243.1"/>
    </source>
</evidence>
<name>A0A0G4HBU2_9ALVE</name>
<dbReference type="VEuPathDB" id="CryptoDB:Cvel_25916"/>
<proteinExistence type="predicted"/>
<dbReference type="AlphaFoldDB" id="A0A0G4HBU2"/>
<organism evidence="1">
    <name type="scientific">Chromera velia CCMP2878</name>
    <dbReference type="NCBI Taxonomy" id="1169474"/>
    <lineage>
        <taxon>Eukaryota</taxon>
        <taxon>Sar</taxon>
        <taxon>Alveolata</taxon>
        <taxon>Colpodellida</taxon>
        <taxon>Chromeraceae</taxon>
        <taxon>Chromera</taxon>
    </lineage>
</organism>